<accession>A0A2G5UB40</accession>
<evidence type="ECO:0000313" key="1">
    <source>
        <dbReference type="EMBL" id="PIC36663.1"/>
    </source>
</evidence>
<keyword evidence="2" id="KW-1185">Reference proteome</keyword>
<dbReference type="Proteomes" id="UP000230233">
    <property type="component" value="Chromosome IV"/>
</dbReference>
<gene>
    <name evidence="1" type="primary">Cnig_chr_IV.g15578</name>
    <name evidence="1" type="ORF">B9Z55_015578</name>
</gene>
<comment type="caution">
    <text evidence="1">The sequence shown here is derived from an EMBL/GenBank/DDBJ whole genome shotgun (WGS) entry which is preliminary data.</text>
</comment>
<name>A0A2G5UB40_9PELO</name>
<organism evidence="1 2">
    <name type="scientific">Caenorhabditis nigoni</name>
    <dbReference type="NCBI Taxonomy" id="1611254"/>
    <lineage>
        <taxon>Eukaryota</taxon>
        <taxon>Metazoa</taxon>
        <taxon>Ecdysozoa</taxon>
        <taxon>Nematoda</taxon>
        <taxon>Chromadorea</taxon>
        <taxon>Rhabditida</taxon>
        <taxon>Rhabditina</taxon>
        <taxon>Rhabditomorpha</taxon>
        <taxon>Rhabditoidea</taxon>
        <taxon>Rhabditidae</taxon>
        <taxon>Peloderinae</taxon>
        <taxon>Caenorhabditis</taxon>
    </lineage>
</organism>
<dbReference type="AlphaFoldDB" id="A0A2G5UB40"/>
<protein>
    <recommendedName>
        <fullName evidence="3">F-box associated domain-containing protein</fullName>
    </recommendedName>
</protein>
<reference evidence="2" key="1">
    <citation type="submission" date="2017-10" db="EMBL/GenBank/DDBJ databases">
        <title>Rapid genome shrinkage in a self-fertile nematode reveals novel sperm competition proteins.</title>
        <authorList>
            <person name="Yin D."/>
            <person name="Schwarz E.M."/>
            <person name="Thomas C.G."/>
            <person name="Felde R.L."/>
            <person name="Korf I.F."/>
            <person name="Cutter A.D."/>
            <person name="Schartner C.M."/>
            <person name="Ralston E.J."/>
            <person name="Meyer B.J."/>
            <person name="Haag E.S."/>
        </authorList>
    </citation>
    <scope>NUCLEOTIDE SEQUENCE [LARGE SCALE GENOMIC DNA]</scope>
    <source>
        <strain evidence="2">JU1422</strain>
    </source>
</reference>
<dbReference type="EMBL" id="PDUG01000004">
    <property type="protein sequence ID" value="PIC36663.1"/>
    <property type="molecule type" value="Genomic_DNA"/>
</dbReference>
<sequence>MAQQVLHITPEYLQFVLNATKAKEYYMDFKMDDLKFKYQLRDCEFLHVRSSIQWLDRHGIFQRNPQMKELHLEELPGEQINDLLKQWINGQVIDLEVLGFFNCRGYPNEVILDGIVTMETRLTEQQVRRIFEFRNDVGTTVDIQRKIDGQLATVHINQSGCLVRMCNEKLLALL</sequence>
<proteinExistence type="predicted"/>
<evidence type="ECO:0008006" key="3">
    <source>
        <dbReference type="Google" id="ProtNLM"/>
    </source>
</evidence>
<evidence type="ECO:0000313" key="2">
    <source>
        <dbReference type="Proteomes" id="UP000230233"/>
    </source>
</evidence>